<keyword evidence="2" id="KW-1185">Reference proteome</keyword>
<comment type="caution">
    <text evidence="1">The sequence shown here is derived from an EMBL/GenBank/DDBJ whole genome shotgun (WGS) entry which is preliminary data.</text>
</comment>
<name>A0A2T6BUL2_9FLAO</name>
<dbReference type="EMBL" id="QBKT01000008">
    <property type="protein sequence ID" value="PTX59769.1"/>
    <property type="molecule type" value="Genomic_DNA"/>
</dbReference>
<dbReference type="OrthoDB" id="980645at2"/>
<evidence type="ECO:0000313" key="2">
    <source>
        <dbReference type="Proteomes" id="UP000244090"/>
    </source>
</evidence>
<organism evidence="1 2">
    <name type="scientific">Kordia periserrulae</name>
    <dbReference type="NCBI Taxonomy" id="701523"/>
    <lineage>
        <taxon>Bacteria</taxon>
        <taxon>Pseudomonadati</taxon>
        <taxon>Bacteroidota</taxon>
        <taxon>Flavobacteriia</taxon>
        <taxon>Flavobacteriales</taxon>
        <taxon>Flavobacteriaceae</taxon>
        <taxon>Kordia</taxon>
    </lineage>
</organism>
<sequence length="121" mass="13868">MKLICAHILAIILLFNSVKGALAYGWYVLDIDSFIEQLCENKDTPELECNGKCYLTKLSQNQSSDDSQNIPVIEWEQLVYCQTEIFMHKEAITCIESTTSFYYTTSNSEAHIHSIFHPPKI</sequence>
<proteinExistence type="predicted"/>
<evidence type="ECO:0000313" key="1">
    <source>
        <dbReference type="EMBL" id="PTX59769.1"/>
    </source>
</evidence>
<dbReference type="Proteomes" id="UP000244090">
    <property type="component" value="Unassembled WGS sequence"/>
</dbReference>
<gene>
    <name evidence="1" type="ORF">C8N46_10879</name>
</gene>
<reference evidence="1 2" key="1">
    <citation type="submission" date="2018-04" db="EMBL/GenBank/DDBJ databases">
        <title>Genomic Encyclopedia of Archaeal and Bacterial Type Strains, Phase II (KMG-II): from individual species to whole genera.</title>
        <authorList>
            <person name="Goeker M."/>
        </authorList>
    </citation>
    <scope>NUCLEOTIDE SEQUENCE [LARGE SCALE GENOMIC DNA]</scope>
    <source>
        <strain evidence="1 2">DSM 25731</strain>
    </source>
</reference>
<accession>A0A2T6BUL2</accession>
<protein>
    <submittedName>
        <fullName evidence="1">Uncharacterized protein</fullName>
    </submittedName>
</protein>
<dbReference type="AlphaFoldDB" id="A0A2T6BUL2"/>
<dbReference type="RefSeq" id="WP_108115923.1">
    <property type="nucleotide sequence ID" value="NZ_QBKT01000008.1"/>
</dbReference>